<name>A0ACC3SGM4_9PEZI</name>
<accession>A0ACC3SGM4</accession>
<protein>
    <submittedName>
        <fullName evidence="1">Uncharacterized protein</fullName>
    </submittedName>
</protein>
<evidence type="ECO:0000313" key="1">
    <source>
        <dbReference type="EMBL" id="KAK8211325.1"/>
    </source>
</evidence>
<comment type="caution">
    <text evidence="1">The sequence shown here is derived from an EMBL/GenBank/DDBJ whole genome shotgun (WGS) entry which is preliminary data.</text>
</comment>
<gene>
    <name evidence="1" type="ORF">M8818_003292</name>
</gene>
<organism evidence="1 2">
    <name type="scientific">Zalaria obscura</name>
    <dbReference type="NCBI Taxonomy" id="2024903"/>
    <lineage>
        <taxon>Eukaryota</taxon>
        <taxon>Fungi</taxon>
        <taxon>Dikarya</taxon>
        <taxon>Ascomycota</taxon>
        <taxon>Pezizomycotina</taxon>
        <taxon>Dothideomycetes</taxon>
        <taxon>Dothideomycetidae</taxon>
        <taxon>Dothideales</taxon>
        <taxon>Zalariaceae</taxon>
        <taxon>Zalaria</taxon>
    </lineage>
</organism>
<dbReference type="EMBL" id="JAMKPW020000014">
    <property type="protein sequence ID" value="KAK8211325.1"/>
    <property type="molecule type" value="Genomic_DNA"/>
</dbReference>
<dbReference type="Proteomes" id="UP001320706">
    <property type="component" value="Unassembled WGS sequence"/>
</dbReference>
<reference evidence="1" key="1">
    <citation type="submission" date="2024-02" db="EMBL/GenBank/DDBJ databases">
        <title>Metagenome Assembled Genome of Zalaria obscura JY119.</title>
        <authorList>
            <person name="Vighnesh L."/>
            <person name="Jagadeeshwari U."/>
            <person name="Venkata Ramana C."/>
            <person name="Sasikala C."/>
        </authorList>
    </citation>
    <scope>NUCLEOTIDE SEQUENCE</scope>
    <source>
        <strain evidence="1">JY119</strain>
    </source>
</reference>
<proteinExistence type="predicted"/>
<keyword evidence="2" id="KW-1185">Reference proteome</keyword>
<sequence>MQVGGITLTDSCSMEASIATEAGILHGLYKNDGRRWLVVAQREQALGQPSGPMRGAVEARTPSDAANHTGRPYFRRFAVRTHDSQCPGVLSRWSDYHYGTGKLI</sequence>
<evidence type="ECO:0000313" key="2">
    <source>
        <dbReference type="Proteomes" id="UP001320706"/>
    </source>
</evidence>